<evidence type="ECO:0000313" key="1">
    <source>
        <dbReference type="EMBL" id="MDN3204824.1"/>
    </source>
</evidence>
<accession>A0ABT7YF49</accession>
<protein>
    <submittedName>
        <fullName evidence="1">DUF481 domain-containing protein</fullName>
    </submittedName>
</protein>
<dbReference type="InterPro" id="IPR007433">
    <property type="entry name" value="DUF481"/>
</dbReference>
<sequence length="354" mass="40427">MRKIFVLLILTFVLGYEVSAQTDSLVLKNKNYIVGEIKSMDRGVLTIETDYSDSDFKVTWLEIAEIYSNVNFLISTTEGVRYNGKLNTTEEGQVRIDYYNPDKIIKMKKADEEDEPTDFVAFVPIADIVYLNSLDEGFWSRLSANIDFGWSLTRANNLRQVSLRSGLGYLANRWKASASVNSLSSSQNEVEDIRRTDGGVAFNFFLPKDWFLAYNFTFLSNTEQLLDLRTGNKLSVGKYFTRTNRTYFAFQVGANFNNEVFLDDTPTRQSGEAFIGSELNLYDIGDFNLLTNVAVYPSLSEKGRLRTDFALDVKYDFLDDFYVKFGTTLNYDNQPVEGAPTLDYIFQTTVGWEL</sequence>
<proteinExistence type="predicted"/>
<name>A0ABT7YF49_9BACT</name>
<evidence type="ECO:0000313" key="2">
    <source>
        <dbReference type="Proteomes" id="UP001171916"/>
    </source>
</evidence>
<organism evidence="1 2">
    <name type="scientific">Algoriphagus sediminis</name>
    <dbReference type="NCBI Taxonomy" id="3057113"/>
    <lineage>
        <taxon>Bacteria</taxon>
        <taxon>Pseudomonadati</taxon>
        <taxon>Bacteroidota</taxon>
        <taxon>Cytophagia</taxon>
        <taxon>Cytophagales</taxon>
        <taxon>Cyclobacteriaceae</taxon>
        <taxon>Algoriphagus</taxon>
    </lineage>
</organism>
<dbReference type="EMBL" id="JAUEPH010000005">
    <property type="protein sequence ID" value="MDN3204824.1"/>
    <property type="molecule type" value="Genomic_DNA"/>
</dbReference>
<keyword evidence="2" id="KW-1185">Reference proteome</keyword>
<dbReference type="Pfam" id="PF04338">
    <property type="entry name" value="DUF481"/>
    <property type="match status" value="1"/>
</dbReference>
<reference evidence="1" key="1">
    <citation type="submission" date="2023-06" db="EMBL/GenBank/DDBJ databases">
        <title>Robiginitalea aurantiacus sp. nov. and Algoriphagus sediminis sp. nov., isolated from coastal sediment.</title>
        <authorList>
            <person name="Zhou Z.Y."/>
            <person name="An J."/>
            <person name="Jia Y.W."/>
            <person name="Du Z.J."/>
        </authorList>
    </citation>
    <scope>NUCLEOTIDE SEQUENCE</scope>
    <source>
        <strain evidence="1">C2-7</strain>
    </source>
</reference>
<gene>
    <name evidence="1" type="ORF">QVH07_11730</name>
</gene>
<dbReference type="Proteomes" id="UP001171916">
    <property type="component" value="Unassembled WGS sequence"/>
</dbReference>
<comment type="caution">
    <text evidence="1">The sequence shown here is derived from an EMBL/GenBank/DDBJ whole genome shotgun (WGS) entry which is preliminary data.</text>
</comment>
<dbReference type="RefSeq" id="WP_290000598.1">
    <property type="nucleotide sequence ID" value="NZ_JAUEPH010000005.1"/>
</dbReference>